<dbReference type="RefSeq" id="WP_231484693.1">
    <property type="nucleotide sequence ID" value="NZ_BAAAZO010000009.1"/>
</dbReference>
<dbReference type="InterPro" id="IPR050271">
    <property type="entry name" value="UDP-glycosyltransferase"/>
</dbReference>
<keyword evidence="2 3" id="KW-0808">Transferase</keyword>
<dbReference type="Proteomes" id="UP001501074">
    <property type="component" value="Unassembled WGS sequence"/>
</dbReference>
<dbReference type="EMBL" id="BAAAZO010000009">
    <property type="protein sequence ID" value="GAA3625661.1"/>
    <property type="molecule type" value="Genomic_DNA"/>
</dbReference>
<dbReference type="SUPFAM" id="SSF53756">
    <property type="entry name" value="UDP-Glycosyltransferase/glycogen phosphorylase"/>
    <property type="match status" value="1"/>
</dbReference>
<comment type="caution">
    <text evidence="4">The sequence shown here is derived from an EMBL/GenBank/DDBJ whole genome shotgun (WGS) entry which is preliminary data.</text>
</comment>
<accession>A0ABP7A688</accession>
<organism evidence="4 5">
    <name type="scientific">Kineosporia mesophila</name>
    <dbReference type="NCBI Taxonomy" id="566012"/>
    <lineage>
        <taxon>Bacteria</taxon>
        <taxon>Bacillati</taxon>
        <taxon>Actinomycetota</taxon>
        <taxon>Actinomycetes</taxon>
        <taxon>Kineosporiales</taxon>
        <taxon>Kineosporiaceae</taxon>
        <taxon>Kineosporia</taxon>
    </lineage>
</organism>
<dbReference type="PANTHER" id="PTHR48043:SF145">
    <property type="entry name" value="FI06409P-RELATED"/>
    <property type="match status" value="1"/>
</dbReference>
<evidence type="ECO:0000256" key="1">
    <source>
        <dbReference type="ARBA" id="ARBA00022676"/>
    </source>
</evidence>
<keyword evidence="1 3" id="KW-0328">Glycosyltransferase</keyword>
<protein>
    <submittedName>
        <fullName evidence="4">Glycosyltransferase</fullName>
    </submittedName>
</protein>
<name>A0ABP7A688_9ACTN</name>
<dbReference type="InterPro" id="IPR035595">
    <property type="entry name" value="UDP_glycos_trans_CS"/>
</dbReference>
<keyword evidence="5" id="KW-1185">Reference proteome</keyword>
<dbReference type="PROSITE" id="PS00375">
    <property type="entry name" value="UDPGT"/>
    <property type="match status" value="1"/>
</dbReference>
<dbReference type="Pfam" id="PF00201">
    <property type="entry name" value="UDPGT"/>
    <property type="match status" value="1"/>
</dbReference>
<sequence>MTLLVISPDYASHLLPLATIATAQRRPGERVVVATGPATTAVVADFGFERIHLVLGRGSNPGVIRAEQQPTGEDDALRGFFAATHHGMVATLTYQAEARRNDLLWAPVPTARAVLQVVEQVKPDRIIVDHLAFSATLALRTAGIPFQDVVLGHPTALPVGTEIYGYPSTWPDQFHPEPVELDSLQRLCRSVRDEFTDEVNAVVAVLDPGAAASDDAFADHGHTVLFNYPAALHPARRTALLPPHHFLGSSIRTEKVAQDVRRWLDEDDDRPVVYVSFGSFLSARADVLARVVEALRKLPVRVALATGSADSAVLGELPAAWLVRSFLPQVAILERSALAISHGGNNSITEALHFEVPLLVLPFSTDQFAGAAAIETAHRGVVLDPNTATPGDLLRVVGTALRR</sequence>
<comment type="similarity">
    <text evidence="3">Belongs to the UDP-glycosyltransferase family.</text>
</comment>
<dbReference type="Gene3D" id="3.40.50.2000">
    <property type="entry name" value="Glycogen Phosphorylase B"/>
    <property type="match status" value="2"/>
</dbReference>
<evidence type="ECO:0000313" key="4">
    <source>
        <dbReference type="EMBL" id="GAA3625661.1"/>
    </source>
</evidence>
<evidence type="ECO:0000256" key="2">
    <source>
        <dbReference type="ARBA" id="ARBA00022679"/>
    </source>
</evidence>
<dbReference type="PANTHER" id="PTHR48043">
    <property type="entry name" value="EG:EG0003.4 PROTEIN-RELATED"/>
    <property type="match status" value="1"/>
</dbReference>
<gene>
    <name evidence="4" type="ORF">GCM10022223_48540</name>
</gene>
<evidence type="ECO:0000256" key="3">
    <source>
        <dbReference type="RuleBase" id="RU003718"/>
    </source>
</evidence>
<dbReference type="InterPro" id="IPR002213">
    <property type="entry name" value="UDP_glucos_trans"/>
</dbReference>
<proteinExistence type="inferred from homology"/>
<evidence type="ECO:0000313" key="5">
    <source>
        <dbReference type="Proteomes" id="UP001501074"/>
    </source>
</evidence>
<dbReference type="CDD" id="cd03784">
    <property type="entry name" value="GT1_Gtf-like"/>
    <property type="match status" value="1"/>
</dbReference>
<reference evidence="5" key="1">
    <citation type="journal article" date="2019" name="Int. J. Syst. Evol. Microbiol.">
        <title>The Global Catalogue of Microorganisms (GCM) 10K type strain sequencing project: providing services to taxonomists for standard genome sequencing and annotation.</title>
        <authorList>
            <consortium name="The Broad Institute Genomics Platform"/>
            <consortium name="The Broad Institute Genome Sequencing Center for Infectious Disease"/>
            <person name="Wu L."/>
            <person name="Ma J."/>
        </authorList>
    </citation>
    <scope>NUCLEOTIDE SEQUENCE [LARGE SCALE GENOMIC DNA]</scope>
    <source>
        <strain evidence="5">JCM 16902</strain>
    </source>
</reference>